<dbReference type="EMBL" id="SGPK01000039">
    <property type="protein sequence ID" value="THH10307.1"/>
    <property type="molecule type" value="Genomic_DNA"/>
</dbReference>
<sequence length="210" mass="23494">MLSRKYSNPHSATITSEPASRSQIYGTNDDSTMITDGRDVLEDIHWLETHIQSSLVPGEQVQTHTKRRKMRKTGAKDRDDSAAVFEFRLLSNSRSPHRICIQPKPPKAIRLNEREHEDSAEHAELRKQRALEVAVDLSWLAAQSKISFPVPPNDAKKCRILRPLASLAATPNMMVTERIKPPCSTTTNFPGVKPLHDPKAAETPTVDSEA</sequence>
<proteinExistence type="predicted"/>
<reference evidence="2 3" key="1">
    <citation type="submission" date="2019-02" db="EMBL/GenBank/DDBJ databases">
        <title>Genome sequencing of the rare red list fungi Phellinidium pouzarii.</title>
        <authorList>
            <person name="Buettner E."/>
            <person name="Kellner H."/>
        </authorList>
    </citation>
    <scope>NUCLEOTIDE SEQUENCE [LARGE SCALE GENOMIC DNA]</scope>
    <source>
        <strain evidence="2 3">DSM 108285</strain>
    </source>
</reference>
<dbReference type="Proteomes" id="UP000308199">
    <property type="component" value="Unassembled WGS sequence"/>
</dbReference>
<gene>
    <name evidence="2" type="ORF">EW145_g1419</name>
</gene>
<protein>
    <submittedName>
        <fullName evidence="2">Uncharacterized protein</fullName>
    </submittedName>
</protein>
<organism evidence="2 3">
    <name type="scientific">Phellinidium pouzarii</name>
    <dbReference type="NCBI Taxonomy" id="167371"/>
    <lineage>
        <taxon>Eukaryota</taxon>
        <taxon>Fungi</taxon>
        <taxon>Dikarya</taxon>
        <taxon>Basidiomycota</taxon>
        <taxon>Agaricomycotina</taxon>
        <taxon>Agaricomycetes</taxon>
        <taxon>Hymenochaetales</taxon>
        <taxon>Hymenochaetaceae</taxon>
        <taxon>Phellinidium</taxon>
    </lineage>
</organism>
<comment type="caution">
    <text evidence="2">The sequence shown here is derived from an EMBL/GenBank/DDBJ whole genome shotgun (WGS) entry which is preliminary data.</text>
</comment>
<feature type="region of interest" description="Disordered" evidence="1">
    <location>
        <begin position="1"/>
        <end position="31"/>
    </location>
</feature>
<dbReference type="AlphaFoldDB" id="A0A4S4LF67"/>
<feature type="region of interest" description="Disordered" evidence="1">
    <location>
        <begin position="57"/>
        <end position="77"/>
    </location>
</feature>
<evidence type="ECO:0000256" key="1">
    <source>
        <dbReference type="SAM" id="MobiDB-lite"/>
    </source>
</evidence>
<name>A0A4S4LF67_9AGAM</name>
<accession>A0A4S4LF67</accession>
<evidence type="ECO:0000313" key="3">
    <source>
        <dbReference type="Proteomes" id="UP000308199"/>
    </source>
</evidence>
<keyword evidence="3" id="KW-1185">Reference proteome</keyword>
<dbReference type="OrthoDB" id="3262757at2759"/>
<evidence type="ECO:0000313" key="2">
    <source>
        <dbReference type="EMBL" id="THH10307.1"/>
    </source>
</evidence>
<feature type="region of interest" description="Disordered" evidence="1">
    <location>
        <begin position="178"/>
        <end position="210"/>
    </location>
</feature>
<feature type="compositionally biased region" description="Basic residues" evidence="1">
    <location>
        <begin position="64"/>
        <end position="73"/>
    </location>
</feature>